<protein>
    <recommendedName>
        <fullName evidence="3">AbrB/MazE/SpoVT family DNA-binding domain-containing protein</fullName>
    </recommendedName>
</protein>
<dbReference type="EMBL" id="JMHU01000004">
    <property type="protein sequence ID" value="KDA46374.1"/>
    <property type="molecule type" value="Genomic_DNA"/>
</dbReference>
<name>A0ABR4RQM1_9LACO</name>
<proteinExistence type="predicted"/>
<evidence type="ECO:0008006" key="3">
    <source>
        <dbReference type="Google" id="ProtNLM"/>
    </source>
</evidence>
<sequence>MIISLRQWGNSKAIRLPKNLLAELGENYEAFNVKVEDKKLVLTPEVKEDKALDKLFKNYSGTRSDYPFEIVDKGGAVGEELY</sequence>
<organism evidence="1 2">
    <name type="scientific">Ligilactobacillus animalis</name>
    <dbReference type="NCBI Taxonomy" id="1605"/>
    <lineage>
        <taxon>Bacteria</taxon>
        <taxon>Bacillati</taxon>
        <taxon>Bacillota</taxon>
        <taxon>Bacilli</taxon>
        <taxon>Lactobacillales</taxon>
        <taxon>Lactobacillaceae</taxon>
        <taxon>Ligilactobacillus</taxon>
    </lineage>
</organism>
<comment type="caution">
    <text evidence="1">The sequence shown here is derived from an EMBL/GenBank/DDBJ whole genome shotgun (WGS) entry which is preliminary data.</text>
</comment>
<evidence type="ECO:0000313" key="1">
    <source>
        <dbReference type="EMBL" id="KDA46374.1"/>
    </source>
</evidence>
<dbReference type="Gene3D" id="2.10.260.10">
    <property type="match status" value="1"/>
</dbReference>
<dbReference type="SUPFAM" id="SSF89447">
    <property type="entry name" value="AbrB/MazE/MraZ-like"/>
    <property type="match status" value="1"/>
</dbReference>
<accession>A0ABR4RQM1</accession>
<keyword evidence="2" id="KW-1185">Reference proteome</keyword>
<gene>
    <name evidence="1" type="ORF">Lani381_0394</name>
</gene>
<dbReference type="Proteomes" id="UP000027129">
    <property type="component" value="Unassembled WGS sequence"/>
</dbReference>
<dbReference type="InterPro" id="IPR037914">
    <property type="entry name" value="SpoVT-AbrB_sf"/>
</dbReference>
<dbReference type="RefSeq" id="WP_052006323.1">
    <property type="nucleotide sequence ID" value="NZ_CP195054.1"/>
</dbReference>
<reference evidence="1 2" key="1">
    <citation type="submission" date="2014-04" db="EMBL/GenBank/DDBJ databases">
        <title>Draft Genome Sequence of Lactobacillus animalis 381-IL-28.</title>
        <authorList>
            <person name="Sturino J.M."/>
            <person name="Rajendran M."/>
            <person name="Altermann E."/>
        </authorList>
    </citation>
    <scope>NUCLEOTIDE SEQUENCE [LARGE SCALE GENOMIC DNA]</scope>
    <source>
        <strain evidence="1 2">381-IL-28</strain>
    </source>
</reference>
<evidence type="ECO:0000313" key="2">
    <source>
        <dbReference type="Proteomes" id="UP000027129"/>
    </source>
</evidence>